<proteinExistence type="predicted"/>
<accession>A0ABT3JFQ6</accession>
<comment type="caution">
    <text evidence="2">The sequence shown here is derived from an EMBL/GenBank/DDBJ whole genome shotgun (WGS) entry which is preliminary data.</text>
</comment>
<name>A0ABT3JFQ6_9SPHN</name>
<dbReference type="SUPFAM" id="SSF74653">
    <property type="entry name" value="TolA/TonB C-terminal domain"/>
    <property type="match status" value="1"/>
</dbReference>
<dbReference type="EMBL" id="JAPDOB010000002">
    <property type="protein sequence ID" value="MCW3797904.1"/>
    <property type="molecule type" value="Genomic_DNA"/>
</dbReference>
<sequence length="298" mass="32362">MMVAAFSLLGSTVSAAPKESIRLAPLSPWNLHYGDNSCRLGRLFGSAAKPTSLVLERISPGGSMSLLVFGGDLKAREGEAGGSVQLLPVPGREFDTGGVTQTAETEEPAILWPHIELLAPHRKSRQELREEYQQAEHEQPKAAAIRAEEDANAKLITSFAIREPSGRTLILETGSLGRANALMRDCARQQLLAWGIDPAVQEKIVKPARTKNLPGLFSSSDYPPGAAARGEQSIVEARLNIDAEGRVRKCTSLTYFKAPEFAEVVCRRLSKARYTPAELADGTKVPTYDLATIKFLRP</sequence>
<gene>
    <name evidence="2" type="ORF">OMW55_08815</name>
</gene>
<dbReference type="PROSITE" id="PS52015">
    <property type="entry name" value="TONB_CTD"/>
    <property type="match status" value="1"/>
</dbReference>
<evidence type="ECO:0000313" key="3">
    <source>
        <dbReference type="Proteomes" id="UP001526246"/>
    </source>
</evidence>
<dbReference type="InterPro" id="IPR037682">
    <property type="entry name" value="TonB_C"/>
</dbReference>
<keyword evidence="3" id="KW-1185">Reference proteome</keyword>
<evidence type="ECO:0000259" key="1">
    <source>
        <dbReference type="PROSITE" id="PS52015"/>
    </source>
</evidence>
<dbReference type="RefSeq" id="WP_264882477.1">
    <property type="nucleotide sequence ID" value="NZ_JAPDOB010000002.1"/>
</dbReference>
<evidence type="ECO:0000313" key="2">
    <source>
        <dbReference type="EMBL" id="MCW3797904.1"/>
    </source>
</evidence>
<protein>
    <submittedName>
        <fullName evidence="2">Energy transducer TonB</fullName>
    </submittedName>
</protein>
<dbReference type="Pfam" id="PF03544">
    <property type="entry name" value="TonB_C"/>
    <property type="match status" value="1"/>
</dbReference>
<dbReference type="Proteomes" id="UP001526246">
    <property type="component" value="Unassembled WGS sequence"/>
</dbReference>
<dbReference type="Gene3D" id="3.30.1150.10">
    <property type="match status" value="1"/>
</dbReference>
<reference evidence="2 3" key="1">
    <citation type="submission" date="2022-10" db="EMBL/GenBank/DDBJ databases">
        <title>Sphingomonas sp.</title>
        <authorList>
            <person name="Jin C."/>
        </authorList>
    </citation>
    <scope>NUCLEOTIDE SEQUENCE [LARGE SCALE GENOMIC DNA]</scope>
    <source>
        <strain evidence="2 3">BN140010</strain>
    </source>
</reference>
<feature type="domain" description="TonB C-terminal" evidence="1">
    <location>
        <begin position="207"/>
        <end position="298"/>
    </location>
</feature>
<organism evidence="2 3">
    <name type="scientific">Sphingomonas arvum</name>
    <dbReference type="NCBI Taxonomy" id="2992113"/>
    <lineage>
        <taxon>Bacteria</taxon>
        <taxon>Pseudomonadati</taxon>
        <taxon>Pseudomonadota</taxon>
        <taxon>Alphaproteobacteria</taxon>
        <taxon>Sphingomonadales</taxon>
        <taxon>Sphingomonadaceae</taxon>
        <taxon>Sphingomonas</taxon>
    </lineage>
</organism>